<proteinExistence type="predicted"/>
<name>A0ABN1ESM4_9PROT</name>
<protein>
    <recommendedName>
        <fullName evidence="3">NIPSNAP domain-containing protein</fullName>
    </recommendedName>
</protein>
<accession>A0ABN1ESM4</accession>
<dbReference type="EMBL" id="BAAAFZ010000008">
    <property type="protein sequence ID" value="GAA0573540.1"/>
    <property type="molecule type" value="Genomic_DNA"/>
</dbReference>
<evidence type="ECO:0000313" key="2">
    <source>
        <dbReference type="Proteomes" id="UP001501588"/>
    </source>
</evidence>
<evidence type="ECO:0008006" key="3">
    <source>
        <dbReference type="Google" id="ProtNLM"/>
    </source>
</evidence>
<dbReference type="Proteomes" id="UP001501588">
    <property type="component" value="Unassembled WGS sequence"/>
</dbReference>
<keyword evidence="2" id="KW-1185">Reference proteome</keyword>
<evidence type="ECO:0000313" key="1">
    <source>
        <dbReference type="EMBL" id="GAA0573540.1"/>
    </source>
</evidence>
<comment type="caution">
    <text evidence="1">The sequence shown here is derived from an EMBL/GenBank/DDBJ whole genome shotgun (WGS) entry which is preliminary data.</text>
</comment>
<reference evidence="1 2" key="1">
    <citation type="journal article" date="2019" name="Int. J. Syst. Evol. Microbiol.">
        <title>The Global Catalogue of Microorganisms (GCM) 10K type strain sequencing project: providing services to taxonomists for standard genome sequencing and annotation.</title>
        <authorList>
            <consortium name="The Broad Institute Genomics Platform"/>
            <consortium name="The Broad Institute Genome Sequencing Center for Infectious Disease"/>
            <person name="Wu L."/>
            <person name="Ma J."/>
        </authorList>
    </citation>
    <scope>NUCLEOTIDE SEQUENCE [LARGE SCALE GENOMIC DNA]</scope>
    <source>
        <strain evidence="1 2">JCM 9933</strain>
    </source>
</reference>
<sequence length="110" mass="11705">MAAPEGLFADPQGGKNFVFHTMYPLSVHGSVAVLGESFLASCQTPATCTAIFSYASGAAAAEAEFAADQLHRWREIRPEVDALLRNATGRGLDDVPIVSQPEGELFALPR</sequence>
<organism evidence="1 2">
    <name type="scientific">Craurococcus roseus</name>
    <dbReference type="NCBI Taxonomy" id="77585"/>
    <lineage>
        <taxon>Bacteria</taxon>
        <taxon>Pseudomonadati</taxon>
        <taxon>Pseudomonadota</taxon>
        <taxon>Alphaproteobacteria</taxon>
        <taxon>Acetobacterales</taxon>
        <taxon>Acetobacteraceae</taxon>
        <taxon>Craurococcus</taxon>
    </lineage>
</organism>
<gene>
    <name evidence="1" type="ORF">GCM10009416_10250</name>
</gene>